<dbReference type="Proteomes" id="UP000543252">
    <property type="component" value="Unassembled WGS sequence"/>
</dbReference>
<evidence type="ECO:0000259" key="2">
    <source>
        <dbReference type="Pfam" id="PF14280"/>
    </source>
</evidence>
<evidence type="ECO:0000313" key="3">
    <source>
        <dbReference type="EMBL" id="EFB3618223.1"/>
    </source>
</evidence>
<accession>A0A8S7EPH3</accession>
<dbReference type="InterPro" id="IPR025375">
    <property type="entry name" value="DUF4365"/>
</dbReference>
<dbReference type="AlphaFoldDB" id="A0A8S7EPH3"/>
<proteinExistence type="predicted"/>
<feature type="region of interest" description="Disordered" evidence="1">
    <location>
        <begin position="1"/>
        <end position="43"/>
    </location>
</feature>
<reference evidence="3 4" key="1">
    <citation type="submission" date="2019-07" db="EMBL/GenBank/DDBJ databases">
        <authorList>
            <consortium name="GenomeTrakr network: Whole genome sequencing for foodborne pathogen traceback"/>
        </authorList>
    </citation>
    <scope>NUCLEOTIDE SEQUENCE [LARGE SCALE GENOMIC DNA]</scope>
    <source>
        <strain evidence="3 4">PSU-1859</strain>
    </source>
</reference>
<dbReference type="EMBL" id="AASFMQ010000060">
    <property type="protein sequence ID" value="EFB3618223.1"/>
    <property type="molecule type" value="Genomic_DNA"/>
</dbReference>
<feature type="compositionally biased region" description="Low complexity" evidence="1">
    <location>
        <begin position="16"/>
        <end position="25"/>
    </location>
</feature>
<sequence length="327" mass="38031">MDKANKQVKATKSVPTKKTALPPKAKSVKPAAEKNKTEGMTYPKTSADGHAGEYLFAYWISRYFRWPCRLLDIDMGLDAQVEIYENNLSTGFFIGVQIKTTSRKMKRRLSVQIPYKNITYWGSCDFPMVIVLICLHDDNELDEPAIYWKHLDKKTISKIKDKALRSDSGCAPVTFNKDDYLSEWADKQKWVDMWLTEEDKEIIELAKRVNKTLLEIGVPLDKFGDEYDRSTYLCSPERVVPDLNSMMNEYEKINNHIRVKRRLVEFDPVVSICSQNYEKYLPKILEYFEDVVARSVGSYSIAEHFEPYSDRNHILNRIIIEKAPNSR</sequence>
<protein>
    <submittedName>
        <fullName evidence="3">DUF4365 domain-containing protein</fullName>
    </submittedName>
</protein>
<dbReference type="Pfam" id="PF14280">
    <property type="entry name" value="DUF4365"/>
    <property type="match status" value="1"/>
</dbReference>
<gene>
    <name evidence="3" type="ORF">FPS11_25635</name>
</gene>
<organism evidence="3 4">
    <name type="scientific">Escherichia coli</name>
    <dbReference type="NCBI Taxonomy" id="562"/>
    <lineage>
        <taxon>Bacteria</taxon>
        <taxon>Pseudomonadati</taxon>
        <taxon>Pseudomonadota</taxon>
        <taxon>Gammaproteobacteria</taxon>
        <taxon>Enterobacterales</taxon>
        <taxon>Enterobacteriaceae</taxon>
        <taxon>Escherichia</taxon>
    </lineage>
</organism>
<evidence type="ECO:0000256" key="1">
    <source>
        <dbReference type="SAM" id="MobiDB-lite"/>
    </source>
</evidence>
<name>A0A8S7EPH3_ECOLX</name>
<feature type="domain" description="DUF4365" evidence="2">
    <location>
        <begin position="63"/>
        <end position="161"/>
    </location>
</feature>
<comment type="caution">
    <text evidence="3">The sequence shown here is derived from an EMBL/GenBank/DDBJ whole genome shotgun (WGS) entry which is preliminary data.</text>
</comment>
<evidence type="ECO:0000313" key="4">
    <source>
        <dbReference type="Proteomes" id="UP000543252"/>
    </source>
</evidence>